<accession>A0A3P1SBX8</accession>
<protein>
    <submittedName>
        <fullName evidence="1">Type I-E CRISPR-associated endoribonuclease Cas2</fullName>
    </submittedName>
</protein>
<dbReference type="Gene3D" id="3.30.70.240">
    <property type="match status" value="1"/>
</dbReference>
<dbReference type="EMBL" id="RQZF01000012">
    <property type="protein sequence ID" value="RRC94658.1"/>
    <property type="molecule type" value="Genomic_DNA"/>
</dbReference>
<proteinExistence type="predicted"/>
<dbReference type="Pfam" id="PF09707">
    <property type="entry name" value="Cas_Cas2CT1978"/>
    <property type="match status" value="1"/>
</dbReference>
<evidence type="ECO:0000313" key="1">
    <source>
        <dbReference type="EMBL" id="RRC94658.1"/>
    </source>
</evidence>
<dbReference type="RefSeq" id="WP_124872086.1">
    <property type="nucleotide sequence ID" value="NZ_RQZF01000012.1"/>
</dbReference>
<dbReference type="NCBIfam" id="TIGR01873">
    <property type="entry name" value="cas_CT1978"/>
    <property type="match status" value="1"/>
</dbReference>
<dbReference type="OrthoDB" id="8527479at2"/>
<name>A0A3P1SBX8_9ACTO</name>
<comment type="caution">
    <text evidence="1">The sequence shown here is derived from an EMBL/GenBank/DDBJ whole genome shotgun (WGS) entry which is preliminary data.</text>
</comment>
<reference evidence="1 2" key="1">
    <citation type="submission" date="2018-11" db="EMBL/GenBank/DDBJ databases">
        <title>Genomes From Bacteria Associated with the Canine Oral Cavity: a Test Case for Automated Genome-Based Taxonomic Assignment.</title>
        <authorList>
            <person name="Coil D.A."/>
            <person name="Jospin G."/>
            <person name="Darling A.E."/>
            <person name="Wallis C."/>
            <person name="Davis I.J."/>
            <person name="Harris S."/>
            <person name="Eisen J.A."/>
            <person name="Holcombe L.J."/>
            <person name="O'Flynn C."/>
        </authorList>
    </citation>
    <scope>NUCLEOTIDE SEQUENCE [LARGE SCALE GENOMIC DNA]</scope>
    <source>
        <strain evidence="1 2">OH770</strain>
    </source>
</reference>
<keyword evidence="2" id="KW-1185">Reference proteome</keyword>
<dbReference type="Proteomes" id="UP000280444">
    <property type="component" value="Unassembled WGS sequence"/>
</dbReference>
<organism evidence="1 2">
    <name type="scientific">Schaalia canis</name>
    <dbReference type="NCBI Taxonomy" id="100469"/>
    <lineage>
        <taxon>Bacteria</taxon>
        <taxon>Bacillati</taxon>
        <taxon>Actinomycetota</taxon>
        <taxon>Actinomycetes</taxon>
        <taxon>Actinomycetales</taxon>
        <taxon>Actinomycetaceae</taxon>
        <taxon>Schaalia</taxon>
    </lineage>
</organism>
<gene>
    <name evidence="1" type="primary">cas2e</name>
    <name evidence="1" type="ORF">EII11_09540</name>
</gene>
<sequence>MLVLVTSAAPPGLRGELTRWLLEIAPGVYVGHLSARVREKVWELTQANIRNGRAIMVIPARNEQRLEFLTCGDAWEPVTFDGLKLVRRQEKSYGQDAVESESSRPSTVRQDTGWSIAARRRRFRNAIERR</sequence>
<evidence type="ECO:0000313" key="2">
    <source>
        <dbReference type="Proteomes" id="UP000280444"/>
    </source>
</evidence>
<dbReference type="AlphaFoldDB" id="A0A3P1SBX8"/>
<dbReference type="InterPro" id="IPR010152">
    <property type="entry name" value="CRISPR-assoc_prot_Cas2_sub"/>
</dbReference>